<evidence type="ECO:0000313" key="2">
    <source>
        <dbReference type="EMBL" id="MBB3957254.1"/>
    </source>
</evidence>
<sequence length="157" mass="16872">MRQLLNDLGEMIAREIIAGRNWRNLGVLVLLVSALAWIMAPSSRLTALALAAAGVLHLLHLAYAFLPVGALVMAVSAVVPAFATNAAGQHWWMAGCIAMMTMAVMTRATRGHTGHDLAGIAWIAGFAGFCLRYGPMLLNRRDGQPQGQNPLHAIRLH</sequence>
<evidence type="ECO:0000313" key="3">
    <source>
        <dbReference type="Proteomes" id="UP000548867"/>
    </source>
</evidence>
<comment type="caution">
    <text evidence="2">The sequence shown here is derived from an EMBL/GenBank/DDBJ whole genome shotgun (WGS) entry which is preliminary data.</text>
</comment>
<dbReference type="InterPro" id="IPR010266">
    <property type="entry name" value="NnrS"/>
</dbReference>
<keyword evidence="1" id="KW-0472">Membrane</keyword>
<keyword evidence="1" id="KW-0812">Transmembrane</keyword>
<dbReference type="Proteomes" id="UP000548867">
    <property type="component" value="Unassembled WGS sequence"/>
</dbReference>
<keyword evidence="1" id="KW-1133">Transmembrane helix</keyword>
<organism evidence="2 3">
    <name type="scientific">Novosphingobium sediminicola</name>
    <dbReference type="NCBI Taxonomy" id="563162"/>
    <lineage>
        <taxon>Bacteria</taxon>
        <taxon>Pseudomonadati</taxon>
        <taxon>Pseudomonadota</taxon>
        <taxon>Alphaproteobacteria</taxon>
        <taxon>Sphingomonadales</taxon>
        <taxon>Sphingomonadaceae</taxon>
        <taxon>Novosphingobium</taxon>
    </lineage>
</organism>
<keyword evidence="3" id="KW-1185">Reference proteome</keyword>
<dbReference type="RefSeq" id="WP_183628384.1">
    <property type="nucleotide sequence ID" value="NZ_JACIDX010000021.1"/>
</dbReference>
<dbReference type="AlphaFoldDB" id="A0A7W6CIS7"/>
<gene>
    <name evidence="2" type="ORF">GGR38_004228</name>
</gene>
<accession>A0A7W6CIS7</accession>
<feature type="transmembrane region" description="Helical" evidence="1">
    <location>
        <begin position="90"/>
        <end position="108"/>
    </location>
</feature>
<proteinExistence type="predicted"/>
<evidence type="ECO:0000256" key="1">
    <source>
        <dbReference type="SAM" id="Phobius"/>
    </source>
</evidence>
<name>A0A7W6CIS7_9SPHN</name>
<feature type="transmembrane region" description="Helical" evidence="1">
    <location>
        <begin position="120"/>
        <end position="138"/>
    </location>
</feature>
<feature type="transmembrane region" description="Helical" evidence="1">
    <location>
        <begin position="21"/>
        <end position="40"/>
    </location>
</feature>
<dbReference type="EMBL" id="JACIDX010000021">
    <property type="protein sequence ID" value="MBB3957254.1"/>
    <property type="molecule type" value="Genomic_DNA"/>
</dbReference>
<protein>
    <submittedName>
        <fullName evidence="2">Uncharacterized protein involved in response to NO</fullName>
    </submittedName>
</protein>
<feature type="transmembrane region" description="Helical" evidence="1">
    <location>
        <begin position="60"/>
        <end position="83"/>
    </location>
</feature>
<reference evidence="2 3" key="1">
    <citation type="submission" date="2020-08" db="EMBL/GenBank/DDBJ databases">
        <title>Genomic Encyclopedia of Type Strains, Phase IV (KMG-IV): sequencing the most valuable type-strain genomes for metagenomic binning, comparative biology and taxonomic classification.</title>
        <authorList>
            <person name="Goeker M."/>
        </authorList>
    </citation>
    <scope>NUCLEOTIDE SEQUENCE [LARGE SCALE GENOMIC DNA]</scope>
    <source>
        <strain evidence="2 3">DSM 27057</strain>
    </source>
</reference>
<dbReference type="Pfam" id="PF05940">
    <property type="entry name" value="NnrS"/>
    <property type="match status" value="1"/>
</dbReference>